<dbReference type="InterPro" id="IPR035919">
    <property type="entry name" value="EAL_sf"/>
</dbReference>
<dbReference type="CDD" id="cd01948">
    <property type="entry name" value="EAL"/>
    <property type="match status" value="1"/>
</dbReference>
<dbReference type="Gene3D" id="3.20.20.450">
    <property type="entry name" value="EAL domain"/>
    <property type="match status" value="1"/>
</dbReference>
<dbReference type="InterPro" id="IPR000160">
    <property type="entry name" value="GGDEF_dom"/>
</dbReference>
<dbReference type="SMART" id="SM00267">
    <property type="entry name" value="GGDEF"/>
    <property type="match status" value="1"/>
</dbReference>
<dbReference type="InterPro" id="IPR050706">
    <property type="entry name" value="Cyclic-di-GMP_PDE-like"/>
</dbReference>
<accession>A0A0A0BNN1</accession>
<reference evidence="3 4" key="1">
    <citation type="submission" date="2013-08" db="EMBL/GenBank/DDBJ databases">
        <title>Genome sequencing of Cellulomonas carbonis T26.</title>
        <authorList>
            <person name="Chen F."/>
            <person name="Li Y."/>
            <person name="Wang G."/>
        </authorList>
    </citation>
    <scope>NUCLEOTIDE SEQUENCE [LARGE SCALE GENOMIC DNA]</scope>
    <source>
        <strain evidence="3 4">T26</strain>
    </source>
</reference>
<evidence type="ECO:0000259" key="1">
    <source>
        <dbReference type="PROSITE" id="PS50883"/>
    </source>
</evidence>
<feature type="domain" description="EAL" evidence="1">
    <location>
        <begin position="303"/>
        <end position="547"/>
    </location>
</feature>
<dbReference type="AlphaFoldDB" id="A0A0A0BNN1"/>
<evidence type="ECO:0000259" key="2">
    <source>
        <dbReference type="PROSITE" id="PS50887"/>
    </source>
</evidence>
<dbReference type="Proteomes" id="UP000029839">
    <property type="component" value="Unassembled WGS sequence"/>
</dbReference>
<comment type="caution">
    <text evidence="3">The sequence shown here is derived from an EMBL/GenBank/DDBJ whole genome shotgun (WGS) entry which is preliminary data.</text>
</comment>
<dbReference type="SMART" id="SM00052">
    <property type="entry name" value="EAL"/>
    <property type="match status" value="1"/>
</dbReference>
<reference evidence="3 4" key="2">
    <citation type="journal article" date="2015" name="Stand. Genomic Sci.">
        <title>Draft genome sequence of Cellulomonas carbonis T26(T) and comparative analysis of six Cellulomonas genomes.</title>
        <authorList>
            <person name="Zhuang W."/>
            <person name="Zhang S."/>
            <person name="Xia X."/>
            <person name="Wang G."/>
        </authorList>
    </citation>
    <scope>NUCLEOTIDE SEQUENCE [LARGE SCALE GENOMIC DNA]</scope>
    <source>
        <strain evidence="3 4">T26</strain>
    </source>
</reference>
<dbReference type="PROSITE" id="PS50883">
    <property type="entry name" value="EAL"/>
    <property type="match status" value="1"/>
</dbReference>
<dbReference type="RefSeq" id="WP_052426313.1">
    <property type="nucleotide sequence ID" value="NZ_AXCY01000063.1"/>
</dbReference>
<dbReference type="PROSITE" id="PS50887">
    <property type="entry name" value="GGDEF"/>
    <property type="match status" value="1"/>
</dbReference>
<dbReference type="InterPro" id="IPR043128">
    <property type="entry name" value="Rev_trsase/Diguanyl_cyclase"/>
</dbReference>
<dbReference type="CDD" id="cd01949">
    <property type="entry name" value="GGDEF"/>
    <property type="match status" value="1"/>
</dbReference>
<dbReference type="InterPro" id="IPR001633">
    <property type="entry name" value="EAL_dom"/>
</dbReference>
<protein>
    <submittedName>
        <fullName evidence="3">Diguanylate cyclase</fullName>
    </submittedName>
</protein>
<dbReference type="Pfam" id="PF00563">
    <property type="entry name" value="EAL"/>
    <property type="match status" value="1"/>
</dbReference>
<dbReference type="Gene3D" id="3.30.70.270">
    <property type="match status" value="1"/>
</dbReference>
<dbReference type="PANTHER" id="PTHR33121:SF70">
    <property type="entry name" value="SIGNALING PROTEIN YKOW"/>
    <property type="match status" value="1"/>
</dbReference>
<evidence type="ECO:0000313" key="3">
    <source>
        <dbReference type="EMBL" id="KGM10108.1"/>
    </source>
</evidence>
<dbReference type="SUPFAM" id="SSF55073">
    <property type="entry name" value="Nucleotide cyclase"/>
    <property type="match status" value="1"/>
</dbReference>
<dbReference type="EMBL" id="AXCY01000063">
    <property type="protein sequence ID" value="KGM10108.1"/>
    <property type="molecule type" value="Genomic_DNA"/>
</dbReference>
<dbReference type="Pfam" id="PF00990">
    <property type="entry name" value="GGDEF"/>
    <property type="match status" value="1"/>
</dbReference>
<dbReference type="SUPFAM" id="SSF141868">
    <property type="entry name" value="EAL domain-like"/>
    <property type="match status" value="1"/>
</dbReference>
<dbReference type="InterPro" id="IPR029787">
    <property type="entry name" value="Nucleotide_cyclase"/>
</dbReference>
<evidence type="ECO:0000313" key="4">
    <source>
        <dbReference type="Proteomes" id="UP000029839"/>
    </source>
</evidence>
<feature type="domain" description="GGDEF" evidence="2">
    <location>
        <begin position="164"/>
        <end position="294"/>
    </location>
</feature>
<proteinExistence type="predicted"/>
<dbReference type="PANTHER" id="PTHR33121">
    <property type="entry name" value="CYCLIC DI-GMP PHOSPHODIESTERASE PDEF"/>
    <property type="match status" value="1"/>
</dbReference>
<sequence>MTGFVLLTQILAVVGLGSLLVGIPVITGMRSLGSRRESARSARMRSAVESVAEAAWSAPSADAILEHALAQCRAVTAGDVDGELERLAGGRFRARITTSRRLTADAHQFLRELERVVADAAERHTLSARLRAVSSTDALTGLPNGQALEHHLARALARAAAGTHPVALLACDVAGLARVNELHGRSAGDRLLLRLAEHVGETTRDIGFVARTGGDQFVVVVEAPPDETTLIELARRLRRGAGVRGEAGLSGRLAIGLTVWEPGDPTVVEDVLRDAHVALAVARSNASGLAVFDAELRSRTLAETERRDALAQAVDAGRIVTVLQPLVDARTLSVVGVEVLARWHSGDRLVGPAEWLDVAEDTGLIVPLGADVLRQARAASERWRVDVAVNVSARQLDLPDFAERLEEAWGDDRWDMLTIEVTESALLFDAAHVRDTLETLAARGVRISIDDFGTGYNSLARLGQLPLHELKIDKSFVDEVTTVEGAAVVRAIVGLAEAHGLDVVAEGVERPAQLAALVALGVPTVQGYMFGRPRRDISDVVDGRARPRRAAARIPQQRPAGPDAEPALRVVRPVASA</sequence>
<name>A0A0A0BNN1_9CELL</name>
<keyword evidence="4" id="KW-1185">Reference proteome</keyword>
<dbReference type="GO" id="GO:0071111">
    <property type="term" value="F:cyclic-guanylate-specific phosphodiesterase activity"/>
    <property type="evidence" value="ECO:0007669"/>
    <property type="project" value="InterPro"/>
</dbReference>
<dbReference type="NCBIfam" id="TIGR00254">
    <property type="entry name" value="GGDEF"/>
    <property type="match status" value="1"/>
</dbReference>
<gene>
    <name evidence="3" type="ORF">N868_16695</name>
</gene>
<dbReference type="OrthoDB" id="23692at2"/>
<organism evidence="3 4">
    <name type="scientific">Cellulomonas carbonis T26</name>
    <dbReference type="NCBI Taxonomy" id="947969"/>
    <lineage>
        <taxon>Bacteria</taxon>
        <taxon>Bacillati</taxon>
        <taxon>Actinomycetota</taxon>
        <taxon>Actinomycetes</taxon>
        <taxon>Micrococcales</taxon>
        <taxon>Cellulomonadaceae</taxon>
        <taxon>Cellulomonas</taxon>
    </lineage>
</organism>